<dbReference type="PANTHER" id="PTHR11728:SF1">
    <property type="entry name" value="GLYCEROL-3-PHOSPHATE DEHYDROGENASE [NAD(+)] 2, CHLOROPLASTIC"/>
    <property type="match status" value="1"/>
</dbReference>
<evidence type="ECO:0000256" key="17">
    <source>
        <dbReference type="RuleBase" id="RU000437"/>
    </source>
</evidence>
<organism evidence="20 21">
    <name type="scientific">Saltatorellus ferox</name>
    <dbReference type="NCBI Taxonomy" id="2528018"/>
    <lineage>
        <taxon>Bacteria</taxon>
        <taxon>Pseudomonadati</taxon>
        <taxon>Planctomycetota</taxon>
        <taxon>Planctomycetia</taxon>
        <taxon>Planctomycetia incertae sedis</taxon>
        <taxon>Saltatorellus</taxon>
    </lineage>
</organism>
<feature type="binding site" evidence="16">
    <location>
        <begin position="16"/>
        <end position="21"/>
    </location>
    <ligand>
        <name>NAD(+)</name>
        <dbReference type="ChEBI" id="CHEBI:57540"/>
    </ligand>
</feature>
<evidence type="ECO:0000256" key="1">
    <source>
        <dbReference type="ARBA" id="ARBA00011009"/>
    </source>
</evidence>
<dbReference type="UniPathway" id="UPA00940"/>
<evidence type="ECO:0000256" key="2">
    <source>
        <dbReference type="ARBA" id="ARBA00022516"/>
    </source>
</evidence>
<comment type="function">
    <text evidence="13">Catalyzes the reduction of the glycolytic intermediate dihydroxyacetone phosphate (DHAP) to sn-glycerol 3-phosphate (G3P), the key precursor for phospholipid synthesis.</text>
</comment>
<keyword evidence="6 13" id="KW-0443">Lipid metabolism</keyword>
<dbReference type="Pfam" id="PF07479">
    <property type="entry name" value="NAD_Gly3P_dh_C"/>
    <property type="match status" value="1"/>
</dbReference>
<evidence type="ECO:0000256" key="12">
    <source>
        <dbReference type="ARBA" id="ARBA00080511"/>
    </source>
</evidence>
<feature type="binding site" evidence="13">
    <location>
        <position position="261"/>
    </location>
    <ligand>
        <name>sn-glycerol 3-phosphate</name>
        <dbReference type="ChEBI" id="CHEBI:57597"/>
    </ligand>
</feature>
<keyword evidence="3 13" id="KW-0521">NADP</keyword>
<evidence type="ECO:0000256" key="14">
    <source>
        <dbReference type="PIRSR" id="PIRSR000114-1"/>
    </source>
</evidence>
<evidence type="ECO:0000256" key="13">
    <source>
        <dbReference type="HAMAP-Rule" id="MF_00394"/>
    </source>
</evidence>
<comment type="catalytic activity">
    <reaction evidence="9">
        <text>sn-glycerol 3-phosphate + NADP(+) = dihydroxyacetone phosphate + NADPH + H(+)</text>
        <dbReference type="Rhea" id="RHEA:11096"/>
        <dbReference type="ChEBI" id="CHEBI:15378"/>
        <dbReference type="ChEBI" id="CHEBI:57597"/>
        <dbReference type="ChEBI" id="CHEBI:57642"/>
        <dbReference type="ChEBI" id="CHEBI:57783"/>
        <dbReference type="ChEBI" id="CHEBI:58349"/>
        <dbReference type="EC" id="1.1.1.94"/>
    </reaction>
    <physiologicalReaction direction="right-to-left" evidence="9">
        <dbReference type="Rhea" id="RHEA:11098"/>
    </physiologicalReaction>
</comment>
<sequence length="348" mass="37089">MTTANDAGIRKALVIGDGSWGTALALRLASNSIETTLWSAFPEQAKRIGDARENVKFLPGIRFPDNLHTSADPFGASEGVDLVVSVVPTQYVAQVAARFEDALRGDLPIVTASKGLEIDTFRTPSQILRRVLGERTICVLTGPSHAEEVARDLPASVVAGCEDEDFARLVQTAFNGETFRVYTTPDGYGAELAGALKNVIAIAAGICDGLGLGDNAKSALLTRGIVEIARFGRARGADVRTFFGLAGLGDLVTTCMSQHSRNRAVGEAIGRGKTLQQVLDEMSMVAEGVWTTKALFGPEANEDLVSMPIAEQVHAVLFEGKDPREAVLDLMRREPTGEMDGLFEGLDA</sequence>
<dbReference type="AlphaFoldDB" id="A0A518ENM5"/>
<feature type="binding site" evidence="13">
    <location>
        <position position="285"/>
    </location>
    <ligand>
        <name>NADPH</name>
        <dbReference type="ChEBI" id="CHEBI:57783"/>
    </ligand>
</feature>
<dbReference type="FunFam" id="1.10.1040.10:FF:000001">
    <property type="entry name" value="Glycerol-3-phosphate dehydrogenase [NAD(P)+]"/>
    <property type="match status" value="1"/>
</dbReference>
<dbReference type="GO" id="GO:0005829">
    <property type="term" value="C:cytosol"/>
    <property type="evidence" value="ECO:0007669"/>
    <property type="project" value="TreeGrafter"/>
</dbReference>
<feature type="binding site" evidence="16">
    <location>
        <position position="146"/>
    </location>
    <ligand>
        <name>NAD(+)</name>
        <dbReference type="ChEBI" id="CHEBI:57540"/>
    </ligand>
</feature>
<dbReference type="SUPFAM" id="SSF48179">
    <property type="entry name" value="6-phosphogluconate dehydrogenase C-terminal domain-like"/>
    <property type="match status" value="1"/>
</dbReference>
<feature type="binding site" evidence="16">
    <location>
        <position position="261"/>
    </location>
    <ligand>
        <name>NAD(+)</name>
        <dbReference type="ChEBI" id="CHEBI:57540"/>
    </ligand>
</feature>
<evidence type="ECO:0000256" key="10">
    <source>
        <dbReference type="ARBA" id="ARBA00066687"/>
    </source>
</evidence>
<feature type="binding site" evidence="13">
    <location>
        <position position="114"/>
    </location>
    <ligand>
        <name>sn-glycerol 3-phosphate</name>
        <dbReference type="ChEBI" id="CHEBI:57597"/>
    </ligand>
</feature>
<feature type="binding site" evidence="13">
    <location>
        <position position="144"/>
    </location>
    <ligand>
        <name>sn-glycerol 3-phosphate</name>
        <dbReference type="ChEBI" id="CHEBI:57597"/>
    </ligand>
</feature>
<dbReference type="GO" id="GO:0046167">
    <property type="term" value="P:glycerol-3-phosphate biosynthetic process"/>
    <property type="evidence" value="ECO:0007669"/>
    <property type="project" value="UniProtKB-UniRule"/>
</dbReference>
<comment type="pathway">
    <text evidence="13">Membrane lipid metabolism; glycerophospholipid metabolism.</text>
</comment>
<feature type="binding site" evidence="13">
    <location>
        <position position="20"/>
    </location>
    <ligand>
        <name>NADPH</name>
        <dbReference type="ChEBI" id="CHEBI:57783"/>
    </ligand>
</feature>
<evidence type="ECO:0000256" key="4">
    <source>
        <dbReference type="ARBA" id="ARBA00023002"/>
    </source>
</evidence>
<keyword evidence="5 13" id="KW-0520">NAD</keyword>
<dbReference type="Pfam" id="PF01210">
    <property type="entry name" value="NAD_Gly3P_dh_N"/>
    <property type="match status" value="1"/>
</dbReference>
<evidence type="ECO:0000256" key="11">
    <source>
        <dbReference type="ARBA" id="ARBA00069372"/>
    </source>
</evidence>
<evidence type="ECO:0000256" key="7">
    <source>
        <dbReference type="ARBA" id="ARBA00023209"/>
    </source>
</evidence>
<dbReference type="Gene3D" id="1.10.1040.10">
    <property type="entry name" value="N-(1-d-carboxylethyl)-l-norvaline Dehydrogenase, domain 2"/>
    <property type="match status" value="1"/>
</dbReference>
<feature type="binding site" evidence="13">
    <location>
        <position position="114"/>
    </location>
    <ligand>
        <name>NADPH</name>
        <dbReference type="ChEBI" id="CHEBI:57783"/>
    </ligand>
</feature>
<feature type="binding site" evidence="13">
    <location>
        <position position="19"/>
    </location>
    <ligand>
        <name>NADPH</name>
        <dbReference type="ChEBI" id="CHEBI:57783"/>
    </ligand>
</feature>
<evidence type="ECO:0000313" key="21">
    <source>
        <dbReference type="Proteomes" id="UP000320390"/>
    </source>
</evidence>
<feature type="binding site" evidence="13">
    <location>
        <position position="262"/>
    </location>
    <ligand>
        <name>sn-glycerol 3-phosphate</name>
        <dbReference type="ChEBI" id="CHEBI:57597"/>
    </ligand>
</feature>
<dbReference type="InterPro" id="IPR006168">
    <property type="entry name" value="G3P_DH_NAD-dep"/>
</dbReference>
<feature type="binding site" evidence="13">
    <location>
        <position position="260"/>
    </location>
    <ligand>
        <name>sn-glycerol 3-phosphate</name>
        <dbReference type="ChEBI" id="CHEBI:57597"/>
    </ligand>
</feature>
<feature type="binding site" evidence="13">
    <location>
        <position position="287"/>
    </location>
    <ligand>
        <name>NADPH</name>
        <dbReference type="ChEBI" id="CHEBI:57783"/>
    </ligand>
</feature>
<dbReference type="NCBIfam" id="NF000942">
    <property type="entry name" value="PRK00094.1-4"/>
    <property type="match status" value="1"/>
</dbReference>
<evidence type="ECO:0000256" key="8">
    <source>
        <dbReference type="ARBA" id="ARBA00023264"/>
    </source>
</evidence>
<dbReference type="HAMAP" id="MF_00394">
    <property type="entry name" value="NAD_Glyc3P_dehydrog"/>
    <property type="match status" value="1"/>
</dbReference>
<feature type="binding site" evidence="13">
    <location>
        <position position="197"/>
    </location>
    <ligand>
        <name>sn-glycerol 3-phosphate</name>
        <dbReference type="ChEBI" id="CHEBI:57597"/>
    </ligand>
</feature>
<dbReference type="InterPro" id="IPR011128">
    <property type="entry name" value="G3P_DH_NAD-dep_N"/>
</dbReference>
<keyword evidence="8 13" id="KW-1208">Phospholipid metabolism</keyword>
<dbReference type="InterPro" id="IPR008927">
    <property type="entry name" value="6-PGluconate_DH-like_C_sf"/>
</dbReference>
<feature type="binding site" evidence="15">
    <location>
        <position position="114"/>
    </location>
    <ligand>
        <name>substrate</name>
    </ligand>
</feature>
<dbReference type="InterPro" id="IPR013328">
    <property type="entry name" value="6PGD_dom2"/>
</dbReference>
<comment type="similarity">
    <text evidence="1 13 17">Belongs to the NAD-dependent glycerol-3-phosphate dehydrogenase family.</text>
</comment>
<evidence type="ECO:0000256" key="15">
    <source>
        <dbReference type="PIRSR" id="PIRSR000114-2"/>
    </source>
</evidence>
<dbReference type="GO" id="GO:0051287">
    <property type="term" value="F:NAD binding"/>
    <property type="evidence" value="ECO:0007669"/>
    <property type="project" value="InterPro"/>
</dbReference>
<keyword evidence="13" id="KW-0547">Nucleotide-binding</keyword>
<evidence type="ECO:0000259" key="19">
    <source>
        <dbReference type="Pfam" id="PF07479"/>
    </source>
</evidence>
<comment type="subcellular location">
    <subcellularLocation>
        <location evidence="13">Cytoplasm</location>
    </subcellularLocation>
</comment>
<evidence type="ECO:0000256" key="5">
    <source>
        <dbReference type="ARBA" id="ARBA00023027"/>
    </source>
</evidence>
<dbReference type="RefSeq" id="WP_145195210.1">
    <property type="nucleotide sequence ID" value="NZ_CP036434.1"/>
</dbReference>
<feature type="active site" description="Proton acceptor" evidence="13 14">
    <location>
        <position position="197"/>
    </location>
</feature>
<dbReference type="GO" id="GO:0008654">
    <property type="term" value="P:phospholipid biosynthetic process"/>
    <property type="evidence" value="ECO:0007669"/>
    <property type="project" value="UniProtKB-KW"/>
</dbReference>
<dbReference type="Gene3D" id="3.40.50.720">
    <property type="entry name" value="NAD(P)-binding Rossmann-like Domain"/>
    <property type="match status" value="1"/>
</dbReference>
<name>A0A518ENM5_9BACT</name>
<keyword evidence="2 13" id="KW-0444">Lipid biosynthesis</keyword>
<dbReference type="GO" id="GO:0141152">
    <property type="term" value="F:glycerol-3-phosphate dehydrogenase (NAD+) activity"/>
    <property type="evidence" value="ECO:0007669"/>
    <property type="project" value="RHEA"/>
</dbReference>
<accession>A0A518ENM5</accession>
<keyword evidence="13" id="KW-0963">Cytoplasm</keyword>
<evidence type="ECO:0000256" key="16">
    <source>
        <dbReference type="PIRSR" id="PIRSR000114-3"/>
    </source>
</evidence>
<dbReference type="OrthoDB" id="9812273at2"/>
<dbReference type="Proteomes" id="UP000320390">
    <property type="component" value="Chromosome"/>
</dbReference>
<reference evidence="20 21" key="1">
    <citation type="submission" date="2019-02" db="EMBL/GenBank/DDBJ databases">
        <title>Deep-cultivation of Planctomycetes and their phenomic and genomic characterization uncovers novel biology.</title>
        <authorList>
            <person name="Wiegand S."/>
            <person name="Jogler M."/>
            <person name="Boedeker C."/>
            <person name="Pinto D."/>
            <person name="Vollmers J."/>
            <person name="Rivas-Marin E."/>
            <person name="Kohn T."/>
            <person name="Peeters S.H."/>
            <person name="Heuer A."/>
            <person name="Rast P."/>
            <person name="Oberbeckmann S."/>
            <person name="Bunk B."/>
            <person name="Jeske O."/>
            <person name="Meyerdierks A."/>
            <person name="Storesund J.E."/>
            <person name="Kallscheuer N."/>
            <person name="Luecker S."/>
            <person name="Lage O.M."/>
            <person name="Pohl T."/>
            <person name="Merkel B.J."/>
            <person name="Hornburger P."/>
            <person name="Mueller R.-W."/>
            <person name="Bruemmer F."/>
            <person name="Labrenz M."/>
            <person name="Spormann A.M."/>
            <person name="Op den Camp H."/>
            <person name="Overmann J."/>
            <person name="Amann R."/>
            <person name="Jetten M.S.M."/>
            <person name="Mascher T."/>
            <person name="Medema M.H."/>
            <person name="Devos D.P."/>
            <person name="Kaster A.-K."/>
            <person name="Ovreas L."/>
            <person name="Rohde M."/>
            <person name="Galperin M.Y."/>
            <person name="Jogler C."/>
        </authorList>
    </citation>
    <scope>NUCLEOTIDE SEQUENCE [LARGE SCALE GENOMIC DNA]</scope>
    <source>
        <strain evidence="20 21">Poly30</strain>
    </source>
</reference>
<feature type="binding site" evidence="13">
    <location>
        <position position="142"/>
    </location>
    <ligand>
        <name>sn-glycerol 3-phosphate</name>
        <dbReference type="ChEBI" id="CHEBI:57597"/>
    </ligand>
</feature>
<dbReference type="EMBL" id="CP036434">
    <property type="protein sequence ID" value="QDV05691.1"/>
    <property type="molecule type" value="Genomic_DNA"/>
</dbReference>
<evidence type="ECO:0000313" key="20">
    <source>
        <dbReference type="EMBL" id="QDV05691.1"/>
    </source>
</evidence>
<protein>
    <recommendedName>
        <fullName evidence="11 13">Glycerol-3-phosphate dehydrogenase [NAD(P)+]</fullName>
        <ecNumber evidence="10 13">1.1.1.94</ecNumber>
    </recommendedName>
    <alternativeName>
        <fullName evidence="13">NAD(P)(+)-dependent glycerol-3-phosphate dehydrogenase</fullName>
    </alternativeName>
    <alternativeName>
        <fullName evidence="12 13">NAD(P)H-dependent dihydroxyacetone-phosphate reductase</fullName>
    </alternativeName>
</protein>
<evidence type="ECO:0000256" key="3">
    <source>
        <dbReference type="ARBA" id="ARBA00022857"/>
    </source>
</evidence>
<dbReference type="SUPFAM" id="SSF51735">
    <property type="entry name" value="NAD(P)-binding Rossmann-fold domains"/>
    <property type="match status" value="1"/>
</dbReference>
<dbReference type="InterPro" id="IPR006109">
    <property type="entry name" value="G3P_DH_NAD-dep_C"/>
</dbReference>
<dbReference type="NCBIfam" id="NF000940">
    <property type="entry name" value="PRK00094.1-2"/>
    <property type="match status" value="1"/>
</dbReference>
<dbReference type="PIRSF" id="PIRSF000114">
    <property type="entry name" value="Glycerol-3-P_dh"/>
    <property type="match status" value="1"/>
</dbReference>
<dbReference type="GO" id="GO:0006650">
    <property type="term" value="P:glycerophospholipid metabolic process"/>
    <property type="evidence" value="ECO:0007669"/>
    <property type="project" value="UniProtKB-UniRule"/>
</dbReference>
<feature type="domain" description="Glycerol-3-phosphate dehydrogenase NAD-dependent N-terminal" evidence="18">
    <location>
        <begin position="13"/>
        <end position="166"/>
    </location>
</feature>
<feature type="binding site" evidence="13">
    <location>
        <position position="146"/>
    </location>
    <ligand>
        <name>NADPH</name>
        <dbReference type="ChEBI" id="CHEBI:57783"/>
    </ligand>
</feature>
<dbReference type="GO" id="GO:0005975">
    <property type="term" value="P:carbohydrate metabolic process"/>
    <property type="evidence" value="ECO:0007669"/>
    <property type="project" value="InterPro"/>
</dbReference>
<proteinExistence type="inferred from homology"/>
<keyword evidence="4 13" id="KW-0560">Oxidoreductase</keyword>
<feature type="binding site" evidence="13">
    <location>
        <position position="261"/>
    </location>
    <ligand>
        <name>NADPH</name>
        <dbReference type="ChEBI" id="CHEBI:57783"/>
    </ligand>
</feature>
<keyword evidence="21" id="KW-1185">Reference proteome</keyword>
<keyword evidence="7 13" id="KW-0594">Phospholipid biosynthesis</keyword>
<dbReference type="PANTHER" id="PTHR11728">
    <property type="entry name" value="GLYCEROL-3-PHOSPHATE DEHYDROGENASE"/>
    <property type="match status" value="1"/>
</dbReference>
<comment type="catalytic activity">
    <reaction evidence="13">
        <text>sn-glycerol 3-phosphate + NAD(+) = dihydroxyacetone phosphate + NADH + H(+)</text>
        <dbReference type="Rhea" id="RHEA:11092"/>
        <dbReference type="ChEBI" id="CHEBI:15378"/>
        <dbReference type="ChEBI" id="CHEBI:57540"/>
        <dbReference type="ChEBI" id="CHEBI:57597"/>
        <dbReference type="ChEBI" id="CHEBI:57642"/>
        <dbReference type="ChEBI" id="CHEBI:57945"/>
        <dbReference type="EC" id="1.1.1.94"/>
    </reaction>
</comment>
<dbReference type="PROSITE" id="PS00957">
    <property type="entry name" value="NAD_G3PDH"/>
    <property type="match status" value="1"/>
</dbReference>
<evidence type="ECO:0000256" key="9">
    <source>
        <dbReference type="ARBA" id="ARBA00052716"/>
    </source>
</evidence>
<dbReference type="GO" id="GO:0141153">
    <property type="term" value="F:glycerol-3-phosphate dehydrogenase (NADP+) activity"/>
    <property type="evidence" value="ECO:0007669"/>
    <property type="project" value="RHEA"/>
</dbReference>
<comment type="caution">
    <text evidence="13">Lacks conserved residue(s) required for the propagation of feature annotation.</text>
</comment>
<dbReference type="EC" id="1.1.1.94" evidence="10 13"/>
<dbReference type="GO" id="GO:0046168">
    <property type="term" value="P:glycerol-3-phosphate catabolic process"/>
    <property type="evidence" value="ECO:0007669"/>
    <property type="project" value="InterPro"/>
</dbReference>
<dbReference type="PRINTS" id="PR00077">
    <property type="entry name" value="GPDHDRGNASE"/>
</dbReference>
<gene>
    <name evidence="13 20" type="primary">gpsA</name>
    <name evidence="20" type="ORF">Poly30_11910</name>
</gene>
<feature type="binding site" evidence="13">
    <location>
        <position position="250"/>
    </location>
    <ligand>
        <name>sn-glycerol 3-phosphate</name>
        <dbReference type="ChEBI" id="CHEBI:57597"/>
    </ligand>
</feature>
<evidence type="ECO:0000259" key="18">
    <source>
        <dbReference type="Pfam" id="PF01210"/>
    </source>
</evidence>
<dbReference type="InterPro" id="IPR036291">
    <property type="entry name" value="NAD(P)-bd_dom_sf"/>
</dbReference>
<feature type="binding site" evidence="15">
    <location>
        <begin position="261"/>
        <end position="262"/>
    </location>
    <ligand>
        <name>substrate</name>
    </ligand>
</feature>
<feature type="domain" description="Glycerol-3-phosphate dehydrogenase NAD-dependent C-terminal" evidence="19">
    <location>
        <begin position="186"/>
        <end position="327"/>
    </location>
</feature>
<evidence type="ECO:0000256" key="6">
    <source>
        <dbReference type="ARBA" id="ARBA00023098"/>
    </source>
</evidence>
<dbReference type="FunFam" id="3.40.50.720:FF:000019">
    <property type="entry name" value="Glycerol-3-phosphate dehydrogenase [NAD(P)+]"/>
    <property type="match status" value="1"/>
</dbReference>